<dbReference type="RefSeq" id="XP_020431715.1">
    <property type="nucleotide sequence ID" value="XM_020578288.1"/>
</dbReference>
<keyword evidence="2" id="KW-1185">Reference proteome</keyword>
<comment type="caution">
    <text evidence="1">The sequence shown here is derived from an EMBL/GenBank/DDBJ whole genome shotgun (WGS) entry which is preliminary data.</text>
</comment>
<accession>D3BG02</accession>
<evidence type="ECO:0000313" key="2">
    <source>
        <dbReference type="Proteomes" id="UP000001396"/>
    </source>
</evidence>
<organism evidence="1 2">
    <name type="scientific">Heterostelium pallidum (strain ATCC 26659 / Pp 5 / PN500)</name>
    <name type="common">Cellular slime mold</name>
    <name type="synonym">Polysphondylium pallidum</name>
    <dbReference type="NCBI Taxonomy" id="670386"/>
    <lineage>
        <taxon>Eukaryota</taxon>
        <taxon>Amoebozoa</taxon>
        <taxon>Evosea</taxon>
        <taxon>Eumycetozoa</taxon>
        <taxon>Dictyostelia</taxon>
        <taxon>Acytosteliales</taxon>
        <taxon>Acytosteliaceae</taxon>
        <taxon>Heterostelium</taxon>
    </lineage>
</organism>
<evidence type="ECO:0000313" key="1">
    <source>
        <dbReference type="EMBL" id="EFA79594.1"/>
    </source>
</evidence>
<dbReference type="Proteomes" id="UP000001396">
    <property type="component" value="Unassembled WGS sequence"/>
</dbReference>
<proteinExistence type="predicted"/>
<name>D3BG02_HETP5</name>
<dbReference type="GeneID" id="31362934"/>
<dbReference type="EMBL" id="ADBJ01000033">
    <property type="protein sequence ID" value="EFA79594.1"/>
    <property type="molecule type" value="Genomic_DNA"/>
</dbReference>
<reference evidence="1 2" key="1">
    <citation type="journal article" date="2011" name="Genome Res.">
        <title>Phylogeny-wide analysis of social amoeba genomes highlights ancient origins for complex intercellular communication.</title>
        <authorList>
            <person name="Heidel A.J."/>
            <person name="Lawal H.M."/>
            <person name="Felder M."/>
            <person name="Schilde C."/>
            <person name="Helps N.R."/>
            <person name="Tunggal B."/>
            <person name="Rivero F."/>
            <person name="John U."/>
            <person name="Schleicher M."/>
            <person name="Eichinger L."/>
            <person name="Platzer M."/>
            <person name="Noegel A.A."/>
            <person name="Schaap P."/>
            <person name="Gloeckner G."/>
        </authorList>
    </citation>
    <scope>NUCLEOTIDE SEQUENCE [LARGE SCALE GENOMIC DNA]</scope>
    <source>
        <strain evidence="2">ATCC 26659 / Pp 5 / PN500</strain>
    </source>
</reference>
<gene>
    <name evidence="1" type="ORF">PPL_07453</name>
</gene>
<protein>
    <submittedName>
        <fullName evidence="1">Uncharacterized protein</fullName>
    </submittedName>
</protein>
<dbReference type="InParanoid" id="D3BG02"/>
<sequence length="412" mass="46998">MEHATHTCYNTISVAFDSDILLEKTKFSIPITSTDSKNLSPISSIQTLLSTQSFYFSIQTISNTQNLPINISLQYQDTQTFDFTNITTLVCNRFPLFQPYRSLTCTTRFSSCILMPTSTANTFVTSEVNLIRNIRYFPPNNTNYIETFSFQAGNIQQIMMFDSPLLKSNIMSSMQYLSSSGNNFGLMYQNNQNGASYISGIGSASEETHYFICGAKTEEYLQLGMSFTTLFMGVFSFTISNITNSADISVVRIELISDYIRDYQISATLIPTTVMEAKYPSEYENTLFKYRIELPYTNQYSDALVFEILDFQMTRVNSFIIITRISISTNYEIIKVTMNSETLEFQLLEGTPFNGTYELSIYNKINIDTFTFSFVNTRGEVYNLYSSQFYNNLESTDPYLSIDTAGKKNNVQ</sequence>
<dbReference type="AlphaFoldDB" id="D3BG02"/>